<comment type="caution">
    <text evidence="3">The sequence shown here is derived from an EMBL/GenBank/DDBJ whole genome shotgun (WGS) entry which is preliminary data.</text>
</comment>
<accession>A0A9N9VGP5</accession>
<feature type="transmembrane region" description="Helical" evidence="2">
    <location>
        <begin position="40"/>
        <end position="59"/>
    </location>
</feature>
<evidence type="ECO:0000256" key="1">
    <source>
        <dbReference type="SAM" id="MobiDB-lite"/>
    </source>
</evidence>
<keyword evidence="2" id="KW-0472">Membrane</keyword>
<dbReference type="Pfam" id="PF11374">
    <property type="entry name" value="DUF3176"/>
    <property type="match status" value="1"/>
</dbReference>
<sequence>MKLVSGLTTKAKASRLAKVFSGHRDQSDVLPVLWQWRLEFMVVFMSCGLLGAIFGVLYHNHDQEVAGWSLSGMSLNTLIALLSALLRAHILTIAEEVISQHKWIWQLTPRPISHLNFIDQASRGLWGSIILPARLRAWFSYIYVGCLIVVLSLGIGPFTQQASSTKSCIKIVPGATAAIPYTWGDFRISENGKDAASLQRADPDYSEAIVRASSNSISASSKSLLSRCFTGNCSFPAVRGDIALSTLGICSRCINATGYVRSDASVRVMLPQERLPLIVGFDKMDTSTIAISSRPSKDLEWARADFDDDLRDVFRASITNHTFLGLTSDGCQIENSTAAVTNCDRPPAIEEKSIPNFNVYAAACTFYFCMRHHQVDVKNGLLTETLITDSPRFYHPADTGLYGNIHVWKPVCDIGSETLDLTFAKTKSVSNESVQVELRGPGTEIVDIPWSANCTAYVRAERKYAIRLALTMMEGVCSYPIHSQGPPSLSLRIDLLRCNPWNLYGLFNNGLASFFWTSQTMSEVATAISNRMLEIAATRHFQVLLGELPGPNHPGGFIEGDVHYTTICTRFQWPWLLGPALLLLMTIGFLIHAVTRSVVQRGREPLWKSSLLPALCFNPESQGQGSKYELSEIEKTANTRFAALSATTEGRWELVDGLDEVDRSDRSEQSNEDQVALMDLPPTWSTRRG</sequence>
<name>A0A9N9VGP5_9HYPO</name>
<reference evidence="3" key="1">
    <citation type="submission" date="2021-10" db="EMBL/GenBank/DDBJ databases">
        <authorList>
            <person name="Piombo E."/>
        </authorList>
    </citation>
    <scope>NUCLEOTIDE SEQUENCE</scope>
</reference>
<keyword evidence="4" id="KW-1185">Reference proteome</keyword>
<dbReference type="InterPro" id="IPR021514">
    <property type="entry name" value="DUF3176"/>
</dbReference>
<keyword evidence="2" id="KW-1133">Transmembrane helix</keyword>
<dbReference type="EMBL" id="CABFNQ020000716">
    <property type="protein sequence ID" value="CAH0025922.1"/>
    <property type="molecule type" value="Genomic_DNA"/>
</dbReference>
<dbReference type="OrthoDB" id="5242705at2759"/>
<dbReference type="Proteomes" id="UP000696573">
    <property type="component" value="Unassembled WGS sequence"/>
</dbReference>
<dbReference type="PANTHER" id="PTHR35394">
    <property type="entry name" value="DUF3176 DOMAIN-CONTAINING PROTEIN"/>
    <property type="match status" value="1"/>
</dbReference>
<dbReference type="PANTHER" id="PTHR35394:SF5">
    <property type="entry name" value="DUF3176 DOMAIN-CONTAINING PROTEIN"/>
    <property type="match status" value="1"/>
</dbReference>
<evidence type="ECO:0000256" key="2">
    <source>
        <dbReference type="SAM" id="Phobius"/>
    </source>
</evidence>
<feature type="transmembrane region" description="Helical" evidence="2">
    <location>
        <begin position="573"/>
        <end position="594"/>
    </location>
</feature>
<evidence type="ECO:0000313" key="4">
    <source>
        <dbReference type="Proteomes" id="UP000696573"/>
    </source>
</evidence>
<protein>
    <submittedName>
        <fullName evidence="3">Uncharacterized protein</fullName>
    </submittedName>
</protein>
<gene>
    <name evidence="3" type="ORF">CRHIZ90672A_00016410</name>
</gene>
<organism evidence="3 4">
    <name type="scientific">Clonostachys rhizophaga</name>
    <dbReference type="NCBI Taxonomy" id="160324"/>
    <lineage>
        <taxon>Eukaryota</taxon>
        <taxon>Fungi</taxon>
        <taxon>Dikarya</taxon>
        <taxon>Ascomycota</taxon>
        <taxon>Pezizomycotina</taxon>
        <taxon>Sordariomycetes</taxon>
        <taxon>Hypocreomycetidae</taxon>
        <taxon>Hypocreales</taxon>
        <taxon>Bionectriaceae</taxon>
        <taxon>Clonostachys</taxon>
    </lineage>
</organism>
<dbReference type="AlphaFoldDB" id="A0A9N9VGP5"/>
<proteinExistence type="predicted"/>
<evidence type="ECO:0000313" key="3">
    <source>
        <dbReference type="EMBL" id="CAH0025922.1"/>
    </source>
</evidence>
<feature type="transmembrane region" description="Helical" evidence="2">
    <location>
        <begin position="138"/>
        <end position="158"/>
    </location>
</feature>
<feature type="region of interest" description="Disordered" evidence="1">
    <location>
        <begin position="662"/>
        <end position="689"/>
    </location>
</feature>
<keyword evidence="2" id="KW-0812">Transmembrane</keyword>